<dbReference type="PANTHER" id="PTHR34126:SF1">
    <property type="entry name" value="PEROXISOME BIOGENESIS PROTEIN 22"/>
    <property type="match status" value="1"/>
</dbReference>
<dbReference type="OrthoDB" id="77656at2759"/>
<evidence type="ECO:0000313" key="3">
    <source>
        <dbReference type="Proteomes" id="UP000321393"/>
    </source>
</evidence>
<comment type="caution">
    <text evidence="2">The sequence shown here is derived from an EMBL/GenBank/DDBJ whole genome shotgun (WGS) entry which is preliminary data.</text>
</comment>
<dbReference type="Proteomes" id="UP000321393">
    <property type="component" value="Unassembled WGS sequence"/>
</dbReference>
<evidence type="ECO:0000256" key="1">
    <source>
        <dbReference type="SAM" id="MobiDB-lite"/>
    </source>
</evidence>
<evidence type="ECO:0000313" key="2">
    <source>
        <dbReference type="EMBL" id="KAA0040259.1"/>
    </source>
</evidence>
<dbReference type="PROSITE" id="PS51257">
    <property type="entry name" value="PROKAR_LIPOPROTEIN"/>
    <property type="match status" value="1"/>
</dbReference>
<dbReference type="GO" id="GO:0007031">
    <property type="term" value="P:peroxisome organization"/>
    <property type="evidence" value="ECO:0007669"/>
    <property type="project" value="InterPro"/>
</dbReference>
<proteinExistence type="predicted"/>
<feature type="region of interest" description="Disordered" evidence="1">
    <location>
        <begin position="75"/>
        <end position="99"/>
    </location>
</feature>
<dbReference type="AlphaFoldDB" id="A0A5A7TG71"/>
<dbReference type="EMBL" id="SSTE01017657">
    <property type="protein sequence ID" value="KAA0040259.1"/>
    <property type="molecule type" value="Genomic_DNA"/>
</dbReference>
<accession>A0A5A7TG71</accession>
<protein>
    <submittedName>
        <fullName evidence="2">Peroxisome biogenesis protein 22-like isoform X1</fullName>
    </submittedName>
</protein>
<dbReference type="PANTHER" id="PTHR34126">
    <property type="entry name" value="PEROXISOME BIOGENESIS PROTEIN 22"/>
    <property type="match status" value="1"/>
</dbReference>
<sequence length="290" mass="32210">MSLQDREESKVGIVQQLLMGCCTFFEDGMAGVTDVQLRSQFDASCSNLLQNFRSLSAVAGLALAVIFSWKLLRPPSGHRRRQPKRQSSSAGNSDIGTSSNSQLITSAIVSPSDDAGAQKPTLEQIIRQKLGGGRKVTCRLLGIILEERSPEELQAVNQATVRSSVVDVLLELTNYCDLYLMERVFDEESERKVIVALEDAGVFASGGLIKDKVLFCSTENGRTSFVRQLEPDWHIDSDPEIISQLARFITCQLHISQVKPERMASNVFTSASLEHFFQCNMTETHQKVYM</sequence>
<gene>
    <name evidence="2" type="ORF">E6C27_scaffold888G00450</name>
</gene>
<name>A0A5A7TG71_CUCMM</name>
<dbReference type="InterPro" id="IPR037485">
    <property type="entry name" value="PEX22"/>
</dbReference>
<dbReference type="Pfam" id="PF22978">
    <property type="entry name" value="HAD_Pex22"/>
    <property type="match status" value="1"/>
</dbReference>
<reference evidence="2 3" key="1">
    <citation type="submission" date="2019-08" db="EMBL/GenBank/DDBJ databases">
        <title>Draft genome sequences of two oriental melons (Cucumis melo L. var makuwa).</title>
        <authorList>
            <person name="Kwon S.-Y."/>
        </authorList>
    </citation>
    <scope>NUCLEOTIDE SEQUENCE [LARGE SCALE GENOMIC DNA]</scope>
    <source>
        <strain evidence="3">cv. SW 3</strain>
        <tissue evidence="2">Leaf</tissue>
    </source>
</reference>
<feature type="compositionally biased region" description="Polar residues" evidence="1">
    <location>
        <begin position="85"/>
        <end position="99"/>
    </location>
</feature>
<organism evidence="2 3">
    <name type="scientific">Cucumis melo var. makuwa</name>
    <name type="common">Oriental melon</name>
    <dbReference type="NCBI Taxonomy" id="1194695"/>
    <lineage>
        <taxon>Eukaryota</taxon>
        <taxon>Viridiplantae</taxon>
        <taxon>Streptophyta</taxon>
        <taxon>Embryophyta</taxon>
        <taxon>Tracheophyta</taxon>
        <taxon>Spermatophyta</taxon>
        <taxon>Magnoliopsida</taxon>
        <taxon>eudicotyledons</taxon>
        <taxon>Gunneridae</taxon>
        <taxon>Pentapetalae</taxon>
        <taxon>rosids</taxon>
        <taxon>fabids</taxon>
        <taxon>Cucurbitales</taxon>
        <taxon>Cucurbitaceae</taxon>
        <taxon>Benincaseae</taxon>
        <taxon>Cucumis</taxon>
    </lineage>
</organism>